<gene>
    <name evidence="2" type="ORF">CWI84_08960</name>
</gene>
<dbReference type="PROSITE" id="PS51257">
    <property type="entry name" value="PROKAR_LIPOPROTEIN"/>
    <property type="match status" value="1"/>
</dbReference>
<accession>A0A432ZPE3</accession>
<comment type="caution">
    <text evidence="2">The sequence shown here is derived from an EMBL/GenBank/DDBJ whole genome shotgun (WGS) entry which is preliminary data.</text>
</comment>
<dbReference type="OrthoDB" id="6237886at2"/>
<dbReference type="Proteomes" id="UP000287996">
    <property type="component" value="Unassembled WGS sequence"/>
</dbReference>
<protein>
    <recommendedName>
        <fullName evidence="4">SPOR domain-containing protein</fullName>
    </recommendedName>
</protein>
<evidence type="ECO:0000313" key="2">
    <source>
        <dbReference type="EMBL" id="RUO79753.1"/>
    </source>
</evidence>
<sequence>MRRIFVPIIAMLLSALSACQPAAERQTTSEFDQVTRLDMRQLPNQQWQLSHAAIEISFCRDRINEALLAEPGELNRWRLLGEPSAFPPYRQEGLEKLAQLYQQQQLLLWQVAGTVSAQRYHLVAPASWSKGAVADAVYPAVASLGQRDDICHIKVED</sequence>
<evidence type="ECO:0008006" key="4">
    <source>
        <dbReference type="Google" id="ProtNLM"/>
    </source>
</evidence>
<dbReference type="RefSeq" id="WP_126842260.1">
    <property type="nucleotide sequence ID" value="NZ_PIQH01000008.1"/>
</dbReference>
<dbReference type="AlphaFoldDB" id="A0A432ZPE3"/>
<keyword evidence="3" id="KW-1185">Reference proteome</keyword>
<feature type="chain" id="PRO_5019294975" description="SPOR domain-containing protein" evidence="1">
    <location>
        <begin position="23"/>
        <end position="157"/>
    </location>
</feature>
<keyword evidence="1" id="KW-0732">Signal</keyword>
<dbReference type="EMBL" id="PIQH01000008">
    <property type="protein sequence ID" value="RUO79753.1"/>
    <property type="molecule type" value="Genomic_DNA"/>
</dbReference>
<evidence type="ECO:0000313" key="3">
    <source>
        <dbReference type="Proteomes" id="UP000287996"/>
    </source>
</evidence>
<organism evidence="2 3">
    <name type="scientific">Idiomarina tyrosinivorans</name>
    <dbReference type="NCBI Taxonomy" id="1445662"/>
    <lineage>
        <taxon>Bacteria</taxon>
        <taxon>Pseudomonadati</taxon>
        <taxon>Pseudomonadota</taxon>
        <taxon>Gammaproteobacteria</taxon>
        <taxon>Alteromonadales</taxon>
        <taxon>Idiomarinaceae</taxon>
        <taxon>Idiomarina</taxon>
    </lineage>
</organism>
<evidence type="ECO:0000256" key="1">
    <source>
        <dbReference type="SAM" id="SignalP"/>
    </source>
</evidence>
<name>A0A432ZPE3_9GAMM</name>
<reference evidence="2 3" key="1">
    <citation type="journal article" date="2011" name="Front. Microbiol.">
        <title>Genomic signatures of strain selection and enhancement in Bacillus atrophaeus var. globigii, a historical biowarfare simulant.</title>
        <authorList>
            <person name="Gibbons H.S."/>
            <person name="Broomall S.M."/>
            <person name="McNew L.A."/>
            <person name="Daligault H."/>
            <person name="Chapman C."/>
            <person name="Bruce D."/>
            <person name="Karavis M."/>
            <person name="Krepps M."/>
            <person name="McGregor P.A."/>
            <person name="Hong C."/>
            <person name="Park K.H."/>
            <person name="Akmal A."/>
            <person name="Feldman A."/>
            <person name="Lin J.S."/>
            <person name="Chang W.E."/>
            <person name="Higgs B.W."/>
            <person name="Demirev P."/>
            <person name="Lindquist J."/>
            <person name="Liem A."/>
            <person name="Fochler E."/>
            <person name="Read T.D."/>
            <person name="Tapia R."/>
            <person name="Johnson S."/>
            <person name="Bishop-Lilly K.A."/>
            <person name="Detter C."/>
            <person name="Han C."/>
            <person name="Sozhamannan S."/>
            <person name="Rosenzweig C.N."/>
            <person name="Skowronski E.W."/>
        </authorList>
    </citation>
    <scope>NUCLEOTIDE SEQUENCE [LARGE SCALE GENOMIC DNA]</scope>
    <source>
        <strain evidence="2 3">CC-PW-9</strain>
    </source>
</reference>
<proteinExistence type="predicted"/>
<feature type="signal peptide" evidence="1">
    <location>
        <begin position="1"/>
        <end position="22"/>
    </location>
</feature>